<dbReference type="InterPro" id="IPR018850">
    <property type="entry name" value="Mt_escape_2_C"/>
</dbReference>
<evidence type="ECO:0000256" key="3">
    <source>
        <dbReference type="ARBA" id="ARBA00020222"/>
    </source>
</evidence>
<proteinExistence type="inferred from homology"/>
<evidence type="ECO:0000313" key="14">
    <source>
        <dbReference type="Proteomes" id="UP000504637"/>
    </source>
</evidence>
<name>A0A6J3MHS1_9PEZI</name>
<feature type="coiled-coil region" evidence="12">
    <location>
        <begin position="775"/>
        <end position="840"/>
    </location>
</feature>
<evidence type="ECO:0000259" key="13">
    <source>
        <dbReference type="PROSITE" id="PS50102"/>
    </source>
</evidence>
<keyword evidence="6" id="KW-1133">Transmembrane helix</keyword>
<evidence type="ECO:0000256" key="10">
    <source>
        <dbReference type="PROSITE-ProRule" id="PRU00176"/>
    </source>
</evidence>
<dbReference type="PANTHER" id="PTHR32198:SF2">
    <property type="entry name" value="MITOCHONDRIAL ESCAPE PROTEIN 2"/>
    <property type="match status" value="1"/>
</dbReference>
<evidence type="ECO:0000256" key="12">
    <source>
        <dbReference type="SAM" id="Coils"/>
    </source>
</evidence>
<evidence type="ECO:0000256" key="8">
    <source>
        <dbReference type="ARBA" id="ARBA00023136"/>
    </source>
</evidence>
<dbReference type="GeneID" id="54365024"/>
<keyword evidence="10 11" id="KW-0694">RNA-binding</keyword>
<reference evidence="15" key="2">
    <citation type="submission" date="2020-04" db="EMBL/GenBank/DDBJ databases">
        <authorList>
            <consortium name="NCBI Genome Project"/>
        </authorList>
    </citation>
    <scope>NUCLEOTIDE SEQUENCE</scope>
    <source>
        <strain evidence="15">CBS 342.82</strain>
    </source>
</reference>
<evidence type="ECO:0000256" key="11">
    <source>
        <dbReference type="RuleBase" id="RU367108"/>
    </source>
</evidence>
<feature type="domain" description="RRM" evidence="13">
    <location>
        <begin position="185"/>
        <end position="277"/>
    </location>
</feature>
<dbReference type="Pfam" id="PF10443">
    <property type="entry name" value="RNA12"/>
    <property type="match status" value="1"/>
</dbReference>
<evidence type="ECO:0000256" key="4">
    <source>
        <dbReference type="ARBA" id="ARBA00022692"/>
    </source>
</evidence>
<dbReference type="OrthoDB" id="10267654at2759"/>
<gene>
    <name evidence="15" type="ORF">K489DRAFT_406184</name>
</gene>
<dbReference type="SUPFAM" id="SSF54928">
    <property type="entry name" value="RNA-binding domain, RBD"/>
    <property type="match status" value="1"/>
</dbReference>
<evidence type="ECO:0000256" key="7">
    <source>
        <dbReference type="ARBA" id="ARBA00023128"/>
    </source>
</evidence>
<dbReference type="InterPro" id="IPR039627">
    <property type="entry name" value="Yme2_C"/>
</dbReference>
<reference evidence="15" key="1">
    <citation type="submission" date="2020-01" db="EMBL/GenBank/DDBJ databases">
        <authorList>
            <consortium name="DOE Joint Genome Institute"/>
            <person name="Haridas S."/>
            <person name="Albert R."/>
            <person name="Binder M."/>
            <person name="Bloem J."/>
            <person name="Labutti K."/>
            <person name="Salamov A."/>
            <person name="Andreopoulos B."/>
            <person name="Baker S.E."/>
            <person name="Barry K."/>
            <person name="Bills G."/>
            <person name="Bluhm B.H."/>
            <person name="Cannon C."/>
            <person name="Castanera R."/>
            <person name="Culley D.E."/>
            <person name="Daum C."/>
            <person name="Ezra D."/>
            <person name="Gonzalez J.B."/>
            <person name="Henrissat B."/>
            <person name="Kuo A."/>
            <person name="Liang C."/>
            <person name="Lipzen A."/>
            <person name="Lutzoni F."/>
            <person name="Magnuson J."/>
            <person name="Mondo S."/>
            <person name="Nolan M."/>
            <person name="Ohm R."/>
            <person name="Pangilinan J."/>
            <person name="Park H.-J."/>
            <person name="Ramirez L."/>
            <person name="Alfaro M."/>
            <person name="Sun H."/>
            <person name="Tritt A."/>
            <person name="Yoshinaga Y."/>
            <person name="Zwiers L.-H."/>
            <person name="Turgeon B.G."/>
            <person name="Goodwin S.B."/>
            <person name="Spatafora J.W."/>
            <person name="Crous P.W."/>
            <person name="Grigoriev I.V."/>
        </authorList>
    </citation>
    <scope>NUCLEOTIDE SEQUENCE</scope>
    <source>
        <strain evidence="15">CBS 342.82</strain>
    </source>
</reference>
<dbReference type="AlphaFoldDB" id="A0A6J3MHS1"/>
<keyword evidence="11" id="KW-0507">mRNA processing</keyword>
<dbReference type="RefSeq" id="XP_033464537.1">
    <property type="nucleotide sequence ID" value="XM_033607224.1"/>
</dbReference>
<keyword evidence="5 11" id="KW-0999">Mitochondrion inner membrane</keyword>
<keyword evidence="14" id="KW-1185">Reference proteome</keyword>
<dbReference type="GO" id="GO:0003723">
    <property type="term" value="F:RNA binding"/>
    <property type="evidence" value="ECO:0007669"/>
    <property type="project" value="UniProtKB-UniRule"/>
</dbReference>
<sequence length="845" mass="95016">MLARQLLQGPTRQLLAAQGRISPRITTALTSKRFRVGDSGDNKSGHISTTPEQGILFFNNVLPPNLQWLFRLSSSLEKKSPLSDGNQTAENLGIVHPHTLFNDATKTEYAGQVNVVEVLPRLREGGAFLKFSFSSTTDPKAVAQSISQHLREHRTRSWWNPFANVKASLVQGTPWVEDLSRRPSRRLRIEFLPTEPGNPVAELSQEQLYGFFRSFGKLSEIVPQASDSKVLPRFAYLDYYFMSRAIMAKNCLHGYVVTEAQGGGKTGTLLRLSYEKKERFKWFRDTISGHSRIVLPLLVALVAGITVAVFDPIRTLSIKAHITRAFHVEDNVIFRWFRRTGEDIIKSVRQLGGLEQSYEAGMEVVWEDRKSEVDKIQAWLMESIDTFIIVQGPRGSGKKELVIDHALRHKIAAKRVLVVDCKPVAEARGDAGTISAAAAQVGYSPVFSWFNNFSGLLDLAAQGLTGVKAGFSETLENQLVKIWVKTSAALKSIALESRRKDDKDAKLSDDEYLEAHPEHRPVVVIENFLHRSNDPGASLVYDKLAQWAAELTTSNIAHVIFLTNDVAFSKSLSKALPDRVFHQISLGDCSPEVAKRYVINRLDFDADTKKIVVKEGEEEVKVLTPSQKRKDLHELDEVIGLLGGRLTDLEFFARRIKAGETPSKAAREIIDQSASEILKMFLLKTNEERDWTTLQAWTVIRSLAENDSLRFNELLMSDSFKTDGEKAIAALEQAELVSVQSYNGRPFSVKPGKPVYQSAFQRLVNDNVLRAKMDLVLLNNAISNQTKTIEKLEQELHLLAELPRQPVELRERVQWLLTNISTAQKKIETFEKESTDLKKILTTEF</sequence>
<comment type="subcellular location">
    <subcellularLocation>
        <location evidence="1 11">Mitochondrion inner membrane</location>
        <topology evidence="1 11">Single-pass membrane protein</topology>
    </subcellularLocation>
</comment>
<keyword evidence="7 11" id="KW-0496">Mitochondrion</keyword>
<keyword evidence="4" id="KW-0812">Transmembrane</keyword>
<keyword evidence="12" id="KW-0175">Coiled coil</keyword>
<accession>A0A6J3MHS1</accession>
<reference evidence="15" key="3">
    <citation type="submission" date="2025-08" db="UniProtKB">
        <authorList>
            <consortium name="RefSeq"/>
        </authorList>
    </citation>
    <scope>IDENTIFICATION</scope>
    <source>
        <strain evidence="15">CBS 342.82</strain>
    </source>
</reference>
<organism evidence="15">
    <name type="scientific">Dissoconium aciculare CBS 342.82</name>
    <dbReference type="NCBI Taxonomy" id="1314786"/>
    <lineage>
        <taxon>Eukaryota</taxon>
        <taxon>Fungi</taxon>
        <taxon>Dikarya</taxon>
        <taxon>Ascomycota</taxon>
        <taxon>Pezizomycotina</taxon>
        <taxon>Dothideomycetes</taxon>
        <taxon>Dothideomycetidae</taxon>
        <taxon>Mycosphaerellales</taxon>
        <taxon>Dissoconiaceae</taxon>
        <taxon>Dissoconium</taxon>
    </lineage>
</organism>
<dbReference type="GO" id="GO:0005743">
    <property type="term" value="C:mitochondrial inner membrane"/>
    <property type="evidence" value="ECO:0007669"/>
    <property type="project" value="UniProtKB-SubCell"/>
</dbReference>
<dbReference type="InterPro" id="IPR035979">
    <property type="entry name" value="RBD_domain_sf"/>
</dbReference>
<comment type="similarity">
    <text evidence="2 11">Belongs to the YME2 family.</text>
</comment>
<comment type="function">
    <text evidence="9 11">Plays a role in maintaining the mitochondrial genome and in controlling the mtDNA escape. Involved in the regulation of mtDNA nucleotide structure and number. May have a dispensable role in early maturation of pre-rRNA.</text>
</comment>
<evidence type="ECO:0000313" key="15">
    <source>
        <dbReference type="RefSeq" id="XP_033464537.1"/>
    </source>
</evidence>
<keyword evidence="8" id="KW-0472">Membrane</keyword>
<evidence type="ECO:0000256" key="9">
    <source>
        <dbReference type="ARBA" id="ARBA00025276"/>
    </source>
</evidence>
<protein>
    <recommendedName>
        <fullName evidence="3 11">Mitochondrial escape protein 2</fullName>
    </recommendedName>
</protein>
<dbReference type="Proteomes" id="UP000504637">
    <property type="component" value="Unplaced"/>
</dbReference>
<evidence type="ECO:0000256" key="6">
    <source>
        <dbReference type="ARBA" id="ARBA00022989"/>
    </source>
</evidence>
<dbReference type="PROSITE" id="PS50102">
    <property type="entry name" value="RRM"/>
    <property type="match status" value="1"/>
</dbReference>
<evidence type="ECO:0000256" key="1">
    <source>
        <dbReference type="ARBA" id="ARBA00004434"/>
    </source>
</evidence>
<evidence type="ECO:0000256" key="2">
    <source>
        <dbReference type="ARBA" id="ARBA00010320"/>
    </source>
</evidence>
<evidence type="ECO:0000256" key="5">
    <source>
        <dbReference type="ARBA" id="ARBA00022792"/>
    </source>
</evidence>
<dbReference type="GO" id="GO:0006397">
    <property type="term" value="P:mRNA processing"/>
    <property type="evidence" value="ECO:0007669"/>
    <property type="project" value="UniProtKB-UniRule"/>
</dbReference>
<dbReference type="InterPro" id="IPR000504">
    <property type="entry name" value="RRM_dom"/>
</dbReference>
<dbReference type="PANTHER" id="PTHR32198">
    <property type="entry name" value="MITOCHONDRIAL ESCAPE PROTEIN 2"/>
    <property type="match status" value="1"/>
</dbReference>